<evidence type="ECO:0000313" key="8">
    <source>
        <dbReference type="EMBL" id="QGQ62515.1"/>
    </source>
</evidence>
<keyword evidence="6" id="KW-0238">DNA-binding</keyword>
<dbReference type="GO" id="GO:0039693">
    <property type="term" value="P:viral DNA genome replication"/>
    <property type="evidence" value="ECO:0007669"/>
    <property type="project" value="UniProtKB-KW"/>
</dbReference>
<evidence type="ECO:0000256" key="6">
    <source>
        <dbReference type="ARBA" id="ARBA00023125"/>
    </source>
</evidence>
<keyword evidence="3" id="KW-0235">DNA replication</keyword>
<keyword evidence="1" id="KW-0597">Phosphoprotein</keyword>
<keyword evidence="4" id="KW-1194">Viral DNA replication</keyword>
<keyword evidence="2" id="KW-1048">Host nucleus</keyword>
<organism evidence="8 9">
    <name type="scientific">Fowl aviadenovirus E</name>
    <dbReference type="NCBI Taxonomy" id="190065"/>
    <lineage>
        <taxon>Viruses</taxon>
        <taxon>Varidnaviria</taxon>
        <taxon>Bamfordvirae</taxon>
        <taxon>Preplasmiviricota</taxon>
        <taxon>Polisuviricotina</taxon>
        <taxon>Pharingeaviricetes</taxon>
        <taxon>Rowavirales</taxon>
        <taxon>Adenoviridae</taxon>
        <taxon>Aviadenovirus</taxon>
        <taxon>Aviadenovirus hepatitidis</taxon>
    </lineage>
</organism>
<feature type="region of interest" description="Disordered" evidence="7">
    <location>
        <begin position="506"/>
        <end position="534"/>
    </location>
</feature>
<evidence type="ECO:0000313" key="9">
    <source>
        <dbReference type="Proteomes" id="UP000425038"/>
    </source>
</evidence>
<sequence length="779" mass="88686">MVTDPPLKTSGAQFQAYRVFAELTGQSLNTVRFCQPVIASDFPMVRHQPALVHPNSVALVSRLYDYRLMQLRDLSPGGPSVAAYPYHRLPPPHLLLGYQYMHRALNDYFFENRVFMQLGYESPPAQRPRRLFWTCLTDCSYSVNVGAYMRFLDLDNFHDSFQQMHNAVLMDRIASDMAHVHLRGRGVDVARSGDVVGGGDDLAAAVGEDDDDGAAAAAAAAARSHLSGSGAAGLQNDILLRAASRDDAVLLEAIRRLRVALCHYLFCYARERFNTENTYRFLPGSDVFGEENWLTLFTDAFAELDTQSLLRQAALDPRDHDAEEPAETMARCFVSTLATGQDYDAESRGRGGFSGGAIVLRNRRVTDRRGLRPRDRTGRAITASQVRRVRRRAVELDTQSLLRQAALDPRDHDAEEPAETMARCFVSTLATGQDYDAESRGRGGFSGGAIVLRNRRVTDRRGLRPRDRTGRAITASQVRRVRRRAVREFIDRLPRVIRRRRVPRPEPVEEEEPMVGEEEEEEPVPPPPAEEEEEETLLDEVIRTVLEAIDALQEELTGAARRHELFRFTNDFYRLLLQTRDADIALVTESFLRKWVLYFFLAEHVASTLYYLYTHFISNREFRRYVDVTTLQVLLVGWDVNAEPVFKRIWSEQSNPATIFETLWSRILRDFLMMVERTGQFEGMDEADQQLFLSDIQYRDRSGDIEEVLKQLNLSEEFIDSIDISFRIKFRGIVAINTNDDITANLRRVLRDREQEIAVARHAAAGPAALAAPPQRLRR</sequence>
<dbReference type="GO" id="GO:0003677">
    <property type="term" value="F:DNA binding"/>
    <property type="evidence" value="ECO:0007669"/>
    <property type="project" value="UniProtKB-KW"/>
</dbReference>
<evidence type="ECO:0000256" key="4">
    <source>
        <dbReference type="ARBA" id="ARBA00023109"/>
    </source>
</evidence>
<dbReference type="InterPro" id="IPR003391">
    <property type="entry name" value="Adeno_preterminal"/>
</dbReference>
<evidence type="ECO:0000256" key="2">
    <source>
        <dbReference type="ARBA" id="ARBA00022562"/>
    </source>
</evidence>
<keyword evidence="5" id="KW-0190">Covalent protein-DNA linkage</keyword>
<evidence type="ECO:0000256" key="5">
    <source>
        <dbReference type="ARBA" id="ARBA00023124"/>
    </source>
</evidence>
<name>A0A650BZ41_9ADEN</name>
<proteinExistence type="predicted"/>
<protein>
    <submittedName>
        <fullName evidence="8">PTP</fullName>
    </submittedName>
</protein>
<evidence type="ECO:0000256" key="1">
    <source>
        <dbReference type="ARBA" id="ARBA00022553"/>
    </source>
</evidence>
<feature type="compositionally biased region" description="Acidic residues" evidence="7">
    <location>
        <begin position="508"/>
        <end position="534"/>
    </location>
</feature>
<evidence type="ECO:0000256" key="7">
    <source>
        <dbReference type="SAM" id="MobiDB-lite"/>
    </source>
</evidence>
<dbReference type="Pfam" id="PF02459">
    <property type="entry name" value="Adeno_terminal"/>
    <property type="match status" value="2"/>
</dbReference>
<accession>A0A650BZ41</accession>
<reference evidence="8 9" key="1">
    <citation type="journal article" date="2019" name="Viruses">
        <title>Fowl Adenovirus (FAdV) Recombination with Intertypic Crossovers in Genomes of FAdV-D and FAdV-E, Displaying Hybrid Serological Phenotypes.</title>
        <authorList>
            <person name="Schachner A."/>
            <person name="Gonzalez G."/>
            <person name="Endler L."/>
            <person name="Ito K."/>
            <person name="Hess M."/>
        </authorList>
    </citation>
    <scope>NUCLEOTIDE SEQUENCE [LARGE SCALE GENOMIC DNA]</scope>
    <source>
        <strain evidence="8 9">HUNG6</strain>
    </source>
</reference>
<dbReference type="GO" id="GO:0006260">
    <property type="term" value="P:DNA replication"/>
    <property type="evidence" value="ECO:0007669"/>
    <property type="project" value="UniProtKB-KW"/>
</dbReference>
<dbReference type="Proteomes" id="UP000425038">
    <property type="component" value="Segment"/>
</dbReference>
<dbReference type="EMBL" id="MK572853">
    <property type="protein sequence ID" value="QGQ62515.1"/>
    <property type="molecule type" value="Genomic_DNA"/>
</dbReference>
<evidence type="ECO:0000256" key="3">
    <source>
        <dbReference type="ARBA" id="ARBA00022705"/>
    </source>
</evidence>